<gene>
    <name evidence="2" type="ORF">AS203_01525</name>
</gene>
<dbReference type="InterPro" id="IPR056442">
    <property type="entry name" value="GINT1_N"/>
</dbReference>
<organism evidence="2 3">
    <name type="scientific">Hoylesella enoeca</name>
    <dbReference type="NCBI Taxonomy" id="76123"/>
    <lineage>
        <taxon>Bacteria</taxon>
        <taxon>Pseudomonadati</taxon>
        <taxon>Bacteroidota</taxon>
        <taxon>Bacteroidia</taxon>
        <taxon>Bacteroidales</taxon>
        <taxon>Prevotellaceae</taxon>
        <taxon>Hoylesella</taxon>
    </lineage>
</organism>
<evidence type="ECO:0000313" key="2">
    <source>
        <dbReference type="EMBL" id="ALO47938.1"/>
    </source>
</evidence>
<dbReference type="AlphaFoldDB" id="A0A0S2KIY4"/>
<dbReference type="STRING" id="76123.AS203_01525"/>
<reference evidence="3" key="1">
    <citation type="submission" date="2015-11" db="EMBL/GenBank/DDBJ databases">
        <authorList>
            <person name="Holder M.E."/>
            <person name="Ajami N.J."/>
            <person name="Petrosino J.F."/>
        </authorList>
    </citation>
    <scope>NUCLEOTIDE SEQUENCE [LARGE SCALE GENOMIC DNA]</scope>
    <source>
        <strain evidence="3">F0113</strain>
    </source>
</reference>
<dbReference type="Pfam" id="PF24793">
    <property type="entry name" value="GINT1_N"/>
    <property type="match status" value="1"/>
</dbReference>
<sequence length="301" mass="35559">MNFIHKFYKDIVGAGIWNIGFIENTIDGILNGEELLIRPIKHPFKDRWFADPFILDYNDNQIILLVEDLLIKEDKGRISKLIIDRLTWKLVDVQIILELDTHLSFPFIIRKNGRIYICPENSKKGCCEMYEYDMETNSCIFIQRLCDEPLTDAVETSLFGEPLLFSTKLPHAEDKELGIYRYNKELGKYLLQNTYLFQENIARNGGDFFLYKGVVYRPAQECNQTYGHGIVLQKVKKENEHFSFHNIRKLYSTVSKYNKRLHTFNIYKDCIVVDIGRDMHPFLSKVFFTIRRIILFVLCRE</sequence>
<dbReference type="OrthoDB" id="3771157at2"/>
<dbReference type="KEGG" id="peo:AS203_01525"/>
<feature type="domain" description="Glucosamine inositolphosphorylceramide transferase 1 N-terminal" evidence="1">
    <location>
        <begin position="45"/>
        <end position="249"/>
    </location>
</feature>
<evidence type="ECO:0000259" key="1">
    <source>
        <dbReference type="Pfam" id="PF24793"/>
    </source>
</evidence>
<accession>A0A0S2KIY4</accession>
<name>A0A0S2KIY4_9BACT</name>
<evidence type="ECO:0000313" key="3">
    <source>
        <dbReference type="Proteomes" id="UP000056252"/>
    </source>
</evidence>
<dbReference type="RefSeq" id="WP_025065067.1">
    <property type="nucleotide sequence ID" value="NZ_CP013195.1"/>
</dbReference>
<dbReference type="Proteomes" id="UP000056252">
    <property type="component" value="Chromosome"/>
</dbReference>
<keyword evidence="3" id="KW-1185">Reference proteome</keyword>
<proteinExistence type="predicted"/>
<protein>
    <recommendedName>
        <fullName evidence="1">Glucosamine inositolphosphorylceramide transferase 1 N-terminal domain-containing protein</fullName>
    </recommendedName>
</protein>
<dbReference type="EMBL" id="CP013195">
    <property type="protein sequence ID" value="ALO47938.1"/>
    <property type="molecule type" value="Genomic_DNA"/>
</dbReference>